<gene>
    <name evidence="2" type="ORF">NZH93_37090</name>
</gene>
<comment type="caution">
    <text evidence="2">The sequence shown here is derived from an EMBL/GenBank/DDBJ whole genome shotgun (WGS) entry which is preliminary data.</text>
</comment>
<feature type="transmembrane region" description="Helical" evidence="1">
    <location>
        <begin position="29"/>
        <end position="50"/>
    </location>
</feature>
<keyword evidence="3" id="KW-1185">Reference proteome</keyword>
<protein>
    <submittedName>
        <fullName evidence="2">Uncharacterized protein</fullName>
    </submittedName>
</protein>
<accession>A0A9X2VTR6</accession>
<dbReference type="Proteomes" id="UP001141259">
    <property type="component" value="Unassembled WGS sequence"/>
</dbReference>
<dbReference type="RefSeq" id="WP_259627958.1">
    <property type="nucleotide sequence ID" value="NZ_JANYMP010000024.1"/>
</dbReference>
<keyword evidence="1" id="KW-1133">Transmembrane helix</keyword>
<feature type="transmembrane region" description="Helical" evidence="1">
    <location>
        <begin position="81"/>
        <end position="100"/>
    </location>
</feature>
<evidence type="ECO:0000313" key="2">
    <source>
        <dbReference type="EMBL" id="MCS7482494.1"/>
    </source>
</evidence>
<feature type="transmembrane region" description="Helical" evidence="1">
    <location>
        <begin position="112"/>
        <end position="129"/>
    </location>
</feature>
<dbReference type="EMBL" id="JANYMP010000024">
    <property type="protein sequence ID" value="MCS7482494.1"/>
    <property type="molecule type" value="Genomic_DNA"/>
</dbReference>
<evidence type="ECO:0000256" key="1">
    <source>
        <dbReference type="SAM" id="Phobius"/>
    </source>
</evidence>
<keyword evidence="1" id="KW-0472">Membrane</keyword>
<proteinExistence type="predicted"/>
<sequence length="183" mass="20551">MDTGLPKAPRVTAAADPADGPVPPELRTVFVLLFTNLGLSVVLTVLVFVFRDSLVDYQLAHTVLQPGTDVERFRAVLHQQVWFRVAGVLLVSAMYLRVGYRLRRGHRAAYRRVVWISIGGLLGLLSLLLSDSYPWWMRVEQVVQGAVLAALLWFVTRPAMRARFAAPKKPKTGFLRRPSTTDR</sequence>
<dbReference type="AlphaFoldDB" id="A0A9X2VTR6"/>
<evidence type="ECO:0000313" key="3">
    <source>
        <dbReference type="Proteomes" id="UP001141259"/>
    </source>
</evidence>
<reference evidence="2" key="1">
    <citation type="submission" date="2022-08" db="EMBL/GenBank/DDBJ databases">
        <authorList>
            <person name="Tistechok S."/>
            <person name="Samborskyy M."/>
            <person name="Roman I."/>
        </authorList>
    </citation>
    <scope>NUCLEOTIDE SEQUENCE</scope>
    <source>
        <strain evidence="2">DSM 103496</strain>
    </source>
</reference>
<organism evidence="2 3">
    <name type="scientific">Umezawaea endophytica</name>
    <dbReference type="NCBI Taxonomy" id="1654476"/>
    <lineage>
        <taxon>Bacteria</taxon>
        <taxon>Bacillati</taxon>
        <taxon>Actinomycetota</taxon>
        <taxon>Actinomycetes</taxon>
        <taxon>Pseudonocardiales</taxon>
        <taxon>Pseudonocardiaceae</taxon>
        <taxon>Umezawaea</taxon>
    </lineage>
</organism>
<name>A0A9X2VTR6_9PSEU</name>
<keyword evidence="1" id="KW-0812">Transmembrane</keyword>
<feature type="transmembrane region" description="Helical" evidence="1">
    <location>
        <begin position="135"/>
        <end position="155"/>
    </location>
</feature>